<evidence type="ECO:0000256" key="2">
    <source>
        <dbReference type="ARBA" id="ARBA00022840"/>
    </source>
</evidence>
<dbReference type="Pfam" id="PF13191">
    <property type="entry name" value="AAA_16"/>
    <property type="match status" value="1"/>
</dbReference>
<dbReference type="InterPro" id="IPR036388">
    <property type="entry name" value="WH-like_DNA-bd_sf"/>
</dbReference>
<dbReference type="SUPFAM" id="SSF48452">
    <property type="entry name" value="TPR-like"/>
    <property type="match status" value="1"/>
</dbReference>
<dbReference type="GO" id="GO:0006355">
    <property type="term" value="P:regulation of DNA-templated transcription"/>
    <property type="evidence" value="ECO:0007669"/>
    <property type="project" value="InterPro"/>
</dbReference>
<dbReference type="Pfam" id="PF00196">
    <property type="entry name" value="GerE"/>
    <property type="match status" value="1"/>
</dbReference>
<dbReference type="PANTHER" id="PTHR16305:SF35">
    <property type="entry name" value="TRANSCRIPTIONAL ACTIVATOR DOMAIN"/>
    <property type="match status" value="1"/>
</dbReference>
<dbReference type="GO" id="GO:0003677">
    <property type="term" value="F:DNA binding"/>
    <property type="evidence" value="ECO:0007669"/>
    <property type="project" value="UniProtKB-KW"/>
</dbReference>
<dbReference type="RefSeq" id="WP_185004398.1">
    <property type="nucleotide sequence ID" value="NZ_BAAAUI010000036.1"/>
</dbReference>
<evidence type="ECO:0000313" key="5">
    <source>
        <dbReference type="Proteomes" id="UP000533598"/>
    </source>
</evidence>
<keyword evidence="5" id="KW-1185">Reference proteome</keyword>
<dbReference type="InterPro" id="IPR000792">
    <property type="entry name" value="Tscrpt_reg_LuxR_C"/>
</dbReference>
<keyword evidence="1" id="KW-0547">Nucleotide-binding</keyword>
<sequence length="914" mass="97558">MVSRTAMAVWVGRAAELGALAAAVEGLACGNGAALWIEGEAGIGKTALVARGLAPARAAGYQVLTGFAEPLTRRTPLQAILDLVRICPRSPDPRRARIAIALRERRLGPGEPAADRAAEIELVAGLVAELCVAGPTVLALDDVQHLDETSFLLWQRLLRVADELPLLLITTCRPAPRRRELCALRAAVLRHGNSVLSLAPLTEPEAAELVRGLAGQLPERVRELAMGNPLFLRELAEAARFDGLARLPAALVERLVPEGSVEVLRMAAVLGEAFAVTEVLALTRTAAAELAPVLREAVDAGILLDRGSHLEFRYPLIRQALYDALPTALRAALHREAAQVLAATGGDLPRVAGQLLAAGQPGDAWAREWLAAQATVLVGRAPELAIELLTRDVEHAPAPDEHGAILLLALAWAELSAGRYEQAVPRARHGVAVAPRAGQRAEMCFVLARSLFGLGRGTEAVTAVRQMLSRNDLPVIWRSRLLASLAMFQRAGAGEVEAAEHSATQALHLAESAGDPFGTAYALIVLWANCSVRRDHGTALATVDRALAELRTGGEHADLRAYAEDARLLTLQNLDRWAEAAQAPVAGVSAAVLRYWLGRWSEALAELGPALADFSHAGLRDPGPALCRHGVSALIAARRDHREAAEEHLRAGAALPITTAGDRENRDFLVLARSVLLEQDGEPRAALALLAELLLARRPGEMSLSHQWLPDLLRLATELAEPDLALAALTACRAEAGAETTPGRAGVALQRCQGLFDRDPGPLRAAVEHYRAVGAAVDLAASLEDLAVVLAIGGEPGQAREALHEAVTRYRECAAEWDIRRAEGRLREHGVRRGVRGRRGGREVSGWDALTRTELRIADLVADGQSTPGIAAGLYLSPRTVQTHISHILAKLGVRSRVEIAGEVFRRREGAEVG</sequence>
<comment type="caution">
    <text evidence="4">The sequence shown here is derived from an EMBL/GenBank/DDBJ whole genome shotgun (WGS) entry which is preliminary data.</text>
</comment>
<organism evidence="4 5">
    <name type="scientific">Crossiella cryophila</name>
    <dbReference type="NCBI Taxonomy" id="43355"/>
    <lineage>
        <taxon>Bacteria</taxon>
        <taxon>Bacillati</taxon>
        <taxon>Actinomycetota</taxon>
        <taxon>Actinomycetes</taxon>
        <taxon>Pseudonocardiales</taxon>
        <taxon>Pseudonocardiaceae</taxon>
        <taxon>Crossiella</taxon>
    </lineage>
</organism>
<dbReference type="PROSITE" id="PS00622">
    <property type="entry name" value="HTH_LUXR_1"/>
    <property type="match status" value="1"/>
</dbReference>
<dbReference type="GO" id="GO:0005524">
    <property type="term" value="F:ATP binding"/>
    <property type="evidence" value="ECO:0007669"/>
    <property type="project" value="UniProtKB-KW"/>
</dbReference>
<dbReference type="InterPro" id="IPR041664">
    <property type="entry name" value="AAA_16"/>
</dbReference>
<dbReference type="PRINTS" id="PR00038">
    <property type="entry name" value="HTHLUXR"/>
</dbReference>
<gene>
    <name evidence="4" type="ORF">HNR67_004691</name>
</gene>
<dbReference type="GO" id="GO:0004016">
    <property type="term" value="F:adenylate cyclase activity"/>
    <property type="evidence" value="ECO:0007669"/>
    <property type="project" value="TreeGrafter"/>
</dbReference>
<evidence type="ECO:0000256" key="1">
    <source>
        <dbReference type="ARBA" id="ARBA00022741"/>
    </source>
</evidence>
<reference evidence="4 5" key="1">
    <citation type="submission" date="2020-08" db="EMBL/GenBank/DDBJ databases">
        <title>Sequencing the genomes of 1000 actinobacteria strains.</title>
        <authorList>
            <person name="Klenk H.-P."/>
        </authorList>
    </citation>
    <scope>NUCLEOTIDE SEQUENCE [LARGE SCALE GENOMIC DNA]</scope>
    <source>
        <strain evidence="4 5">DSM 44230</strain>
    </source>
</reference>
<proteinExistence type="predicted"/>
<dbReference type="Gene3D" id="1.10.10.10">
    <property type="entry name" value="Winged helix-like DNA-binding domain superfamily/Winged helix DNA-binding domain"/>
    <property type="match status" value="1"/>
</dbReference>
<name>A0A7W7CF05_9PSEU</name>
<dbReference type="SUPFAM" id="SSF46894">
    <property type="entry name" value="C-terminal effector domain of the bipartite response regulators"/>
    <property type="match status" value="1"/>
</dbReference>
<dbReference type="CDD" id="cd06170">
    <property type="entry name" value="LuxR_C_like"/>
    <property type="match status" value="1"/>
</dbReference>
<dbReference type="InterPro" id="IPR011990">
    <property type="entry name" value="TPR-like_helical_dom_sf"/>
</dbReference>
<dbReference type="SMART" id="SM00421">
    <property type="entry name" value="HTH_LUXR"/>
    <property type="match status" value="1"/>
</dbReference>
<evidence type="ECO:0000313" key="4">
    <source>
        <dbReference type="EMBL" id="MBB4678573.1"/>
    </source>
</evidence>
<keyword evidence="4" id="KW-0238">DNA-binding</keyword>
<feature type="domain" description="HTH luxR-type" evidence="3">
    <location>
        <begin position="843"/>
        <end position="908"/>
    </location>
</feature>
<dbReference type="AlphaFoldDB" id="A0A7W7CF05"/>
<dbReference type="SUPFAM" id="SSF52540">
    <property type="entry name" value="P-loop containing nucleoside triphosphate hydrolases"/>
    <property type="match status" value="1"/>
</dbReference>
<evidence type="ECO:0000259" key="3">
    <source>
        <dbReference type="PROSITE" id="PS50043"/>
    </source>
</evidence>
<dbReference type="PROSITE" id="PS50043">
    <property type="entry name" value="HTH_LUXR_2"/>
    <property type="match status" value="1"/>
</dbReference>
<dbReference type="GO" id="GO:0005737">
    <property type="term" value="C:cytoplasm"/>
    <property type="evidence" value="ECO:0007669"/>
    <property type="project" value="TreeGrafter"/>
</dbReference>
<dbReference type="PANTHER" id="PTHR16305">
    <property type="entry name" value="TESTICULAR SOLUBLE ADENYLYL CYCLASE"/>
    <property type="match status" value="1"/>
</dbReference>
<dbReference type="EMBL" id="JACHMH010000001">
    <property type="protein sequence ID" value="MBB4678573.1"/>
    <property type="molecule type" value="Genomic_DNA"/>
</dbReference>
<accession>A0A7W7CF05</accession>
<dbReference type="Gene3D" id="1.25.40.10">
    <property type="entry name" value="Tetratricopeptide repeat domain"/>
    <property type="match status" value="1"/>
</dbReference>
<dbReference type="InterPro" id="IPR027417">
    <property type="entry name" value="P-loop_NTPase"/>
</dbReference>
<dbReference type="Proteomes" id="UP000533598">
    <property type="component" value="Unassembled WGS sequence"/>
</dbReference>
<dbReference type="InterPro" id="IPR016032">
    <property type="entry name" value="Sig_transdc_resp-reg_C-effctor"/>
</dbReference>
<protein>
    <submittedName>
        <fullName evidence="4">DNA-binding CsgD family transcriptional regulator</fullName>
    </submittedName>
</protein>
<keyword evidence="2" id="KW-0067">ATP-binding</keyword>